<keyword evidence="2" id="KW-0378">Hydrolase</keyword>
<dbReference type="SUPFAM" id="SSF53474">
    <property type="entry name" value="alpha/beta-Hydrolases"/>
    <property type="match status" value="1"/>
</dbReference>
<evidence type="ECO:0000313" key="2">
    <source>
        <dbReference type="EMBL" id="WCT74409.1"/>
    </source>
</evidence>
<dbReference type="Pfam" id="PF12697">
    <property type="entry name" value="Abhydrolase_6"/>
    <property type="match status" value="1"/>
</dbReference>
<accession>A0ABY7TRF8</accession>
<protein>
    <submittedName>
        <fullName evidence="2">Alpha/beta fold hydrolase</fullName>
    </submittedName>
</protein>
<dbReference type="PRINTS" id="PR00111">
    <property type="entry name" value="ABHYDROLASE"/>
</dbReference>
<gene>
    <name evidence="2" type="ORF">PQ455_04040</name>
</gene>
<dbReference type="EMBL" id="CP117411">
    <property type="protein sequence ID" value="WCT74409.1"/>
    <property type="molecule type" value="Genomic_DNA"/>
</dbReference>
<dbReference type="Gene3D" id="3.40.50.1820">
    <property type="entry name" value="alpha/beta hydrolase"/>
    <property type="match status" value="1"/>
</dbReference>
<dbReference type="Proteomes" id="UP001220395">
    <property type="component" value="Chromosome"/>
</dbReference>
<evidence type="ECO:0000259" key="1">
    <source>
        <dbReference type="Pfam" id="PF12697"/>
    </source>
</evidence>
<evidence type="ECO:0000313" key="3">
    <source>
        <dbReference type="Proteomes" id="UP001220395"/>
    </source>
</evidence>
<name>A0ABY7TRF8_9SPHN</name>
<dbReference type="InterPro" id="IPR029058">
    <property type="entry name" value="AB_hydrolase_fold"/>
</dbReference>
<dbReference type="GO" id="GO:0016787">
    <property type="term" value="F:hydrolase activity"/>
    <property type="evidence" value="ECO:0007669"/>
    <property type="project" value="UniProtKB-KW"/>
</dbReference>
<dbReference type="PANTHER" id="PTHR43798:SF29">
    <property type="entry name" value="AB HYDROLASE-1 DOMAIN-CONTAINING PROTEIN"/>
    <property type="match status" value="1"/>
</dbReference>
<organism evidence="2 3">
    <name type="scientific">Sphingomonas naphthae</name>
    <dbReference type="NCBI Taxonomy" id="1813468"/>
    <lineage>
        <taxon>Bacteria</taxon>
        <taxon>Pseudomonadati</taxon>
        <taxon>Pseudomonadota</taxon>
        <taxon>Alphaproteobacteria</taxon>
        <taxon>Sphingomonadales</taxon>
        <taxon>Sphingomonadaceae</taxon>
        <taxon>Sphingomonas</taxon>
    </lineage>
</organism>
<keyword evidence="3" id="KW-1185">Reference proteome</keyword>
<proteinExistence type="predicted"/>
<feature type="domain" description="AB hydrolase-1" evidence="1">
    <location>
        <begin position="42"/>
        <end position="258"/>
    </location>
</feature>
<reference evidence="2 3" key="1">
    <citation type="submission" date="2023-02" db="EMBL/GenBank/DDBJ databases">
        <title>Genome sequence of Sphingomonas naphthae.</title>
        <authorList>
            <person name="Kim S."/>
            <person name="Heo J."/>
            <person name="Kwon S.-W."/>
        </authorList>
    </citation>
    <scope>NUCLEOTIDE SEQUENCE [LARGE SCALE GENOMIC DNA]</scope>
    <source>
        <strain evidence="2 3">KACC 18716</strain>
    </source>
</reference>
<dbReference type="InterPro" id="IPR050266">
    <property type="entry name" value="AB_hydrolase_sf"/>
</dbReference>
<dbReference type="PANTHER" id="PTHR43798">
    <property type="entry name" value="MONOACYLGLYCEROL LIPASE"/>
    <property type="match status" value="1"/>
</dbReference>
<dbReference type="RefSeq" id="WP_273689419.1">
    <property type="nucleotide sequence ID" value="NZ_CP117411.1"/>
</dbReference>
<dbReference type="InterPro" id="IPR000073">
    <property type="entry name" value="AB_hydrolase_1"/>
</dbReference>
<sequence>MFDDLDAFGWPEIGEPTDEAGFTAYDSGLTGSDERTDLLPTVFLPGLLCDGALWRHQIDALADHVAPFVADLTLDDSIAAMARRVLASAPPRFALVALSMGGYVALEIMRQAPGRVTRLALIDTSARPDTAARAATRRQGLASLARGRFVGITRALLETLVHPDRTTGPVADTLRAMAARVGKRAYVRQQTAILNRIDSRPHLRAIRVPTLVAVGDGDRVTPPADAEEMAASIPNARLHIFRDCGHMPAVELPEETAALLLSWLAE</sequence>